<evidence type="ECO:0008006" key="11">
    <source>
        <dbReference type="Google" id="ProtNLM"/>
    </source>
</evidence>
<evidence type="ECO:0000256" key="4">
    <source>
        <dbReference type="ARBA" id="ARBA00023054"/>
    </source>
</evidence>
<dbReference type="RefSeq" id="XP_028541799.1">
    <property type="nucleotide sequence ID" value="XM_028685998.1"/>
</dbReference>
<dbReference type="GO" id="GO:0008380">
    <property type="term" value="P:RNA splicing"/>
    <property type="evidence" value="ECO:0007669"/>
    <property type="project" value="UniProtKB-KW"/>
</dbReference>
<feature type="coiled-coil region" evidence="7">
    <location>
        <begin position="18"/>
        <end position="93"/>
    </location>
</feature>
<feature type="compositionally biased region" description="Basic and acidic residues" evidence="8">
    <location>
        <begin position="148"/>
        <end position="157"/>
    </location>
</feature>
<keyword evidence="6" id="KW-0539">Nucleus</keyword>
<dbReference type="GO" id="GO:0005681">
    <property type="term" value="C:spliceosomal complex"/>
    <property type="evidence" value="ECO:0007669"/>
    <property type="project" value="UniProtKB-KW"/>
</dbReference>
<keyword evidence="10" id="KW-1185">Reference proteome</keyword>
<dbReference type="GO" id="GO:0006397">
    <property type="term" value="P:mRNA processing"/>
    <property type="evidence" value="ECO:0007669"/>
    <property type="project" value="UniProtKB-KW"/>
</dbReference>
<feature type="compositionally biased region" description="Basic and acidic residues" evidence="8">
    <location>
        <begin position="332"/>
        <end position="355"/>
    </location>
</feature>
<dbReference type="OrthoDB" id="373055at2759"/>
<evidence type="ECO:0000256" key="2">
    <source>
        <dbReference type="ARBA" id="ARBA00022664"/>
    </source>
</evidence>
<evidence type="ECO:0000313" key="9">
    <source>
        <dbReference type="EMBL" id="GAW79210.1"/>
    </source>
</evidence>
<protein>
    <recommendedName>
        <fullName evidence="11">Pre-mRNA splicing factor</fullName>
    </recommendedName>
</protein>
<feature type="compositionally biased region" description="Basic and acidic residues" evidence="8">
    <location>
        <begin position="208"/>
        <end position="226"/>
    </location>
</feature>
<keyword evidence="5" id="KW-0508">mRNA splicing</keyword>
<evidence type="ECO:0000313" key="10">
    <source>
        <dbReference type="Proteomes" id="UP000195521"/>
    </source>
</evidence>
<feature type="compositionally biased region" description="Basic residues" evidence="8">
    <location>
        <begin position="192"/>
        <end position="207"/>
    </location>
</feature>
<dbReference type="GeneID" id="39745914"/>
<feature type="compositionally biased region" description="Polar residues" evidence="8">
    <location>
        <begin position="133"/>
        <end position="146"/>
    </location>
</feature>
<evidence type="ECO:0000256" key="5">
    <source>
        <dbReference type="ARBA" id="ARBA00023187"/>
    </source>
</evidence>
<feature type="compositionally biased region" description="Basic residues" evidence="8">
    <location>
        <begin position="278"/>
        <end position="298"/>
    </location>
</feature>
<dbReference type="AlphaFoldDB" id="A0A1Y1JAB6"/>
<evidence type="ECO:0000256" key="6">
    <source>
        <dbReference type="ARBA" id="ARBA00023242"/>
    </source>
</evidence>
<keyword evidence="4 7" id="KW-0175">Coiled coil</keyword>
<dbReference type="InterPro" id="IPR022209">
    <property type="entry name" value="CWC25"/>
</dbReference>
<keyword evidence="3" id="KW-0747">Spliceosome</keyword>
<dbReference type="Proteomes" id="UP000195521">
    <property type="component" value="Unassembled WGS sequence"/>
</dbReference>
<evidence type="ECO:0000256" key="3">
    <source>
        <dbReference type="ARBA" id="ARBA00022728"/>
    </source>
</evidence>
<feature type="compositionally biased region" description="Basic and acidic residues" evidence="8">
    <location>
        <begin position="181"/>
        <end position="191"/>
    </location>
</feature>
<dbReference type="Pfam" id="PF12542">
    <property type="entry name" value="CWC25"/>
    <property type="match status" value="1"/>
</dbReference>
<keyword evidence="2" id="KW-0507">mRNA processing</keyword>
<feature type="compositionally biased region" description="Basic and acidic residues" evidence="8">
    <location>
        <begin position="310"/>
        <end position="324"/>
    </location>
</feature>
<evidence type="ECO:0000256" key="7">
    <source>
        <dbReference type="SAM" id="Coils"/>
    </source>
</evidence>
<evidence type="ECO:0000256" key="8">
    <source>
        <dbReference type="SAM" id="MobiDB-lite"/>
    </source>
</evidence>
<comment type="caution">
    <text evidence="9">The sequence shown here is derived from an EMBL/GenBank/DDBJ whole genome shotgun (WGS) entry which is preliminary data.</text>
</comment>
<dbReference type="OMA" id="NEHVSYE"/>
<organism evidence="9 10">
    <name type="scientific">Plasmodium gonderi</name>
    <dbReference type="NCBI Taxonomy" id="77519"/>
    <lineage>
        <taxon>Eukaryota</taxon>
        <taxon>Sar</taxon>
        <taxon>Alveolata</taxon>
        <taxon>Apicomplexa</taxon>
        <taxon>Aconoidasida</taxon>
        <taxon>Haemosporida</taxon>
        <taxon>Plasmodiidae</taxon>
        <taxon>Plasmodium</taxon>
        <taxon>Plasmodium (Plasmodium)</taxon>
    </lineage>
</organism>
<gene>
    <name evidence="9" type="ORF">PGO_030100</name>
</gene>
<evidence type="ECO:0000256" key="1">
    <source>
        <dbReference type="ARBA" id="ARBA00004123"/>
    </source>
</evidence>
<sequence>MENLYNDMEEYGKICQLYSEKKQKREKQSNNINDVLDEDILWMYETKEEKEAKEQEEFLLGKKIDMQKLMEEEEEAKKEIIKQKNNIDHLNKIREDPLTIIKQMEIQRKKMLDNQMRFMELHRSREMPYGNVLNRQSCKSSDNSSDGEGVKAKDKEKERKKRKKEKKRMEKIKKEKKREKIKLEKKYNEKKERKREKRRKEKRKHIKDRKEREVSSDTESEIEKKKEMKKVRKNNHSSSNELLKEKVRDRLTHSKRIRGESTESENRQNYHRPLIATSKRKRESKSSSRHSSVHRSFRRRDISNYNSRDQNGKKERNWRMQWEKKRQRAGKKQIDLHSDTQSDMERERKRRTREH</sequence>
<name>A0A1Y1JAB6_PLAGO</name>
<feature type="compositionally biased region" description="Basic and acidic residues" evidence="8">
    <location>
        <begin position="242"/>
        <end position="268"/>
    </location>
</feature>
<proteinExistence type="predicted"/>
<dbReference type="EMBL" id="BDQF01000003">
    <property type="protein sequence ID" value="GAW79210.1"/>
    <property type="molecule type" value="Genomic_DNA"/>
</dbReference>
<comment type="subcellular location">
    <subcellularLocation>
        <location evidence="1">Nucleus</location>
    </subcellularLocation>
</comment>
<reference evidence="10" key="1">
    <citation type="submission" date="2017-04" db="EMBL/GenBank/DDBJ databases">
        <title>Plasmodium gonderi genome.</title>
        <authorList>
            <person name="Arisue N."/>
            <person name="Honma H."/>
            <person name="Kawai S."/>
            <person name="Tougan T."/>
            <person name="Tanabe K."/>
            <person name="Horii T."/>
        </authorList>
    </citation>
    <scope>NUCLEOTIDE SEQUENCE [LARGE SCALE GENOMIC DNA]</scope>
    <source>
        <strain evidence="10">ATCC 30045</strain>
    </source>
</reference>
<accession>A0A1Y1JAB6</accession>
<feature type="region of interest" description="Disordered" evidence="8">
    <location>
        <begin position="127"/>
        <end position="355"/>
    </location>
</feature>
<feature type="compositionally biased region" description="Basic residues" evidence="8">
    <location>
        <begin position="158"/>
        <end position="180"/>
    </location>
</feature>